<dbReference type="InParanoid" id="K3ZFN9"/>
<dbReference type="Gramene" id="KQL15767">
    <property type="protein sequence ID" value="KQL15767"/>
    <property type="gene ID" value="SETIT_025391mg"/>
</dbReference>
<proteinExistence type="predicted"/>
<organism evidence="1 2">
    <name type="scientific">Setaria italica</name>
    <name type="common">Foxtail millet</name>
    <name type="synonym">Panicum italicum</name>
    <dbReference type="NCBI Taxonomy" id="4555"/>
    <lineage>
        <taxon>Eukaryota</taxon>
        <taxon>Viridiplantae</taxon>
        <taxon>Streptophyta</taxon>
        <taxon>Embryophyta</taxon>
        <taxon>Tracheophyta</taxon>
        <taxon>Spermatophyta</taxon>
        <taxon>Magnoliopsida</taxon>
        <taxon>Liliopsida</taxon>
        <taxon>Poales</taxon>
        <taxon>Poaceae</taxon>
        <taxon>PACMAD clade</taxon>
        <taxon>Panicoideae</taxon>
        <taxon>Panicodae</taxon>
        <taxon>Paniceae</taxon>
        <taxon>Cenchrinae</taxon>
        <taxon>Setaria</taxon>
    </lineage>
</organism>
<evidence type="ECO:0000313" key="1">
    <source>
        <dbReference type="EnsemblPlants" id="KQL15767"/>
    </source>
</evidence>
<dbReference type="EMBL" id="AGNK02001776">
    <property type="status" value="NOT_ANNOTATED_CDS"/>
    <property type="molecule type" value="Genomic_DNA"/>
</dbReference>
<name>K3ZFN9_SETIT</name>
<dbReference type="EnsemblPlants" id="KQL15767">
    <property type="protein sequence ID" value="KQL15767"/>
    <property type="gene ID" value="SETIT_025391mg"/>
</dbReference>
<reference evidence="1" key="2">
    <citation type="submission" date="2018-08" db="UniProtKB">
        <authorList>
            <consortium name="EnsemblPlants"/>
        </authorList>
    </citation>
    <scope>IDENTIFICATION</scope>
    <source>
        <strain evidence="1">Yugu1</strain>
    </source>
</reference>
<sequence length="39" mass="4419">MKKPVCAMEINNSSSTACQSISLRCLQVVIHEAWWLVLE</sequence>
<keyword evidence="2" id="KW-1185">Reference proteome</keyword>
<evidence type="ECO:0000313" key="2">
    <source>
        <dbReference type="Proteomes" id="UP000004995"/>
    </source>
</evidence>
<protein>
    <submittedName>
        <fullName evidence="1">Uncharacterized protein</fullName>
    </submittedName>
</protein>
<dbReference type="AlphaFoldDB" id="K3ZFN9"/>
<accession>K3ZFN9</accession>
<dbReference type="HOGENOM" id="CLU_3320936_0_0_1"/>
<reference evidence="2" key="1">
    <citation type="journal article" date="2012" name="Nat. Biotechnol.">
        <title>Reference genome sequence of the model plant Setaria.</title>
        <authorList>
            <person name="Bennetzen J.L."/>
            <person name="Schmutz J."/>
            <person name="Wang H."/>
            <person name="Percifield R."/>
            <person name="Hawkins J."/>
            <person name="Pontaroli A.C."/>
            <person name="Estep M."/>
            <person name="Feng L."/>
            <person name="Vaughn J.N."/>
            <person name="Grimwood J."/>
            <person name="Jenkins J."/>
            <person name="Barry K."/>
            <person name="Lindquist E."/>
            <person name="Hellsten U."/>
            <person name="Deshpande S."/>
            <person name="Wang X."/>
            <person name="Wu X."/>
            <person name="Mitros T."/>
            <person name="Triplett J."/>
            <person name="Yang X."/>
            <person name="Ye C.Y."/>
            <person name="Mauro-Herrera M."/>
            <person name="Wang L."/>
            <person name="Li P."/>
            <person name="Sharma M."/>
            <person name="Sharma R."/>
            <person name="Ronald P.C."/>
            <person name="Panaud O."/>
            <person name="Kellogg E.A."/>
            <person name="Brutnell T.P."/>
            <person name="Doust A.N."/>
            <person name="Tuskan G.A."/>
            <person name="Rokhsar D."/>
            <person name="Devos K.M."/>
        </authorList>
    </citation>
    <scope>NUCLEOTIDE SEQUENCE [LARGE SCALE GENOMIC DNA]</scope>
    <source>
        <strain evidence="2">cv. Yugu1</strain>
    </source>
</reference>
<dbReference type="Proteomes" id="UP000004995">
    <property type="component" value="Unassembled WGS sequence"/>
</dbReference>